<protein>
    <recommendedName>
        <fullName evidence="3 5">Regulatory protein RecX</fullName>
    </recommendedName>
</protein>
<evidence type="ECO:0000256" key="4">
    <source>
        <dbReference type="ARBA" id="ARBA00022490"/>
    </source>
</evidence>
<evidence type="ECO:0000256" key="3">
    <source>
        <dbReference type="ARBA" id="ARBA00018111"/>
    </source>
</evidence>
<dbReference type="Gene3D" id="1.10.10.10">
    <property type="entry name" value="Winged helix-like DNA-binding domain superfamily/Winged helix DNA-binding domain"/>
    <property type="match status" value="3"/>
</dbReference>
<dbReference type="GO" id="GO:0005737">
    <property type="term" value="C:cytoplasm"/>
    <property type="evidence" value="ECO:0007669"/>
    <property type="project" value="UniProtKB-SubCell"/>
</dbReference>
<feature type="compositionally biased region" description="Low complexity" evidence="6">
    <location>
        <begin position="44"/>
        <end position="60"/>
    </location>
</feature>
<comment type="similarity">
    <text evidence="2 5">Belongs to the RecX family.</text>
</comment>
<evidence type="ECO:0000259" key="9">
    <source>
        <dbReference type="Pfam" id="PF21982"/>
    </source>
</evidence>
<dbReference type="InterPro" id="IPR053924">
    <property type="entry name" value="RecX_HTH_2nd"/>
</dbReference>
<keyword evidence="4 5" id="KW-0963">Cytoplasm</keyword>
<comment type="caution">
    <text evidence="10">The sequence shown here is derived from an EMBL/GenBank/DDBJ whole genome shotgun (WGS) entry which is preliminary data.</text>
</comment>
<dbReference type="PANTHER" id="PTHR33602">
    <property type="entry name" value="REGULATORY PROTEIN RECX FAMILY PROTEIN"/>
    <property type="match status" value="1"/>
</dbReference>
<evidence type="ECO:0000259" key="8">
    <source>
        <dbReference type="Pfam" id="PF21981"/>
    </source>
</evidence>
<feature type="region of interest" description="Disordered" evidence="6">
    <location>
        <begin position="35"/>
        <end position="67"/>
    </location>
</feature>
<evidence type="ECO:0000256" key="5">
    <source>
        <dbReference type="HAMAP-Rule" id="MF_01114"/>
    </source>
</evidence>
<evidence type="ECO:0000256" key="1">
    <source>
        <dbReference type="ARBA" id="ARBA00004496"/>
    </source>
</evidence>
<dbReference type="Pfam" id="PF21982">
    <property type="entry name" value="RecX_HTH1"/>
    <property type="match status" value="1"/>
</dbReference>
<organism evidence="10 11">
    <name type="scientific">Sorangium cellulosum</name>
    <name type="common">Polyangium cellulosum</name>
    <dbReference type="NCBI Taxonomy" id="56"/>
    <lineage>
        <taxon>Bacteria</taxon>
        <taxon>Pseudomonadati</taxon>
        <taxon>Myxococcota</taxon>
        <taxon>Polyangia</taxon>
        <taxon>Polyangiales</taxon>
        <taxon>Polyangiaceae</taxon>
        <taxon>Sorangium</taxon>
    </lineage>
</organism>
<dbReference type="InterPro" id="IPR053926">
    <property type="entry name" value="RecX_HTH_1st"/>
</dbReference>
<name>A0A150S5K2_SORCE</name>
<dbReference type="Pfam" id="PF21981">
    <property type="entry name" value="RecX_HTH3"/>
    <property type="match status" value="1"/>
</dbReference>
<dbReference type="InterPro" id="IPR053925">
    <property type="entry name" value="RecX_HTH_3rd"/>
</dbReference>
<evidence type="ECO:0000259" key="7">
    <source>
        <dbReference type="Pfam" id="PF02631"/>
    </source>
</evidence>
<evidence type="ECO:0000256" key="6">
    <source>
        <dbReference type="SAM" id="MobiDB-lite"/>
    </source>
</evidence>
<dbReference type="AlphaFoldDB" id="A0A150S5K2"/>
<feature type="domain" description="RecX second three-helical" evidence="7">
    <location>
        <begin position="114"/>
        <end position="154"/>
    </location>
</feature>
<dbReference type="InterPro" id="IPR036388">
    <property type="entry name" value="WH-like_DNA-bd_sf"/>
</dbReference>
<comment type="function">
    <text evidence="5">Modulates RecA activity.</text>
</comment>
<dbReference type="HAMAP" id="MF_01114">
    <property type="entry name" value="RecX"/>
    <property type="match status" value="1"/>
</dbReference>
<proteinExistence type="inferred from homology"/>
<dbReference type="InterPro" id="IPR003783">
    <property type="entry name" value="Regulatory_RecX"/>
</dbReference>
<evidence type="ECO:0000256" key="2">
    <source>
        <dbReference type="ARBA" id="ARBA00009695"/>
    </source>
</evidence>
<dbReference type="Pfam" id="PF02631">
    <property type="entry name" value="RecX_HTH2"/>
    <property type="match status" value="1"/>
</dbReference>
<dbReference type="Proteomes" id="UP000075635">
    <property type="component" value="Unassembled WGS sequence"/>
</dbReference>
<evidence type="ECO:0000313" key="10">
    <source>
        <dbReference type="EMBL" id="KYF87677.1"/>
    </source>
</evidence>
<dbReference type="GO" id="GO:0006282">
    <property type="term" value="P:regulation of DNA repair"/>
    <property type="evidence" value="ECO:0007669"/>
    <property type="project" value="UniProtKB-UniRule"/>
</dbReference>
<dbReference type="PANTHER" id="PTHR33602:SF1">
    <property type="entry name" value="REGULATORY PROTEIN RECX FAMILY PROTEIN"/>
    <property type="match status" value="1"/>
</dbReference>
<gene>
    <name evidence="5" type="primary">recX</name>
    <name evidence="10" type="ORF">BE17_12210</name>
</gene>
<evidence type="ECO:0000313" key="11">
    <source>
        <dbReference type="Proteomes" id="UP000075635"/>
    </source>
</evidence>
<reference evidence="10 11" key="1">
    <citation type="submission" date="2014-02" db="EMBL/GenBank/DDBJ databases">
        <title>The small core and large imbalanced accessory genome model reveals a collaborative survival strategy of Sorangium cellulosum strains in nature.</title>
        <authorList>
            <person name="Han K."/>
            <person name="Peng R."/>
            <person name="Blom J."/>
            <person name="Li Y.-Z."/>
        </authorList>
    </citation>
    <scope>NUCLEOTIDE SEQUENCE [LARGE SCALE GENOMIC DNA]</scope>
    <source>
        <strain evidence="10 11">So0011-07</strain>
    </source>
</reference>
<sequence length="228" mass="24548">MPIITGIVPSPDKPGHVVILVDGVAFATVPEASAADLAPGQSSPGAAEAPPRPPGEGAQETGESAQKTYERALRLLSFRARSARELEKRLIEKGEPREHVTAAIQRLCANGLLDDARFAEAKARSGIVGKPRSRRRIEQDLARKGVARDVADAAIRQVMADEGTDELAVAERAARKKLRTLARLDPAAQRQKLYAFLARQGYAPDVVRRALRAVMDVRDAPPPDGEAE</sequence>
<feature type="domain" description="RecX first three-helical" evidence="9">
    <location>
        <begin position="69"/>
        <end position="107"/>
    </location>
</feature>
<feature type="domain" description="RecX third three-helical" evidence="8">
    <location>
        <begin position="165"/>
        <end position="211"/>
    </location>
</feature>
<comment type="subcellular location">
    <subcellularLocation>
        <location evidence="1 5">Cytoplasm</location>
    </subcellularLocation>
</comment>
<dbReference type="EMBL" id="JEMB01001415">
    <property type="protein sequence ID" value="KYF87677.1"/>
    <property type="molecule type" value="Genomic_DNA"/>
</dbReference>
<accession>A0A150S5K2</accession>